<dbReference type="GO" id="GO:0003964">
    <property type="term" value="F:RNA-directed DNA polymerase activity"/>
    <property type="evidence" value="ECO:0007669"/>
    <property type="project" value="UniProtKB-KW"/>
</dbReference>
<reference evidence="1" key="1">
    <citation type="journal article" date="2019" name="Sci. Rep.">
        <title>Draft genome of Tanacetum cinerariifolium, the natural source of mosquito coil.</title>
        <authorList>
            <person name="Yamashiro T."/>
            <person name="Shiraishi A."/>
            <person name="Satake H."/>
            <person name="Nakayama K."/>
        </authorList>
    </citation>
    <scope>NUCLEOTIDE SEQUENCE</scope>
</reference>
<accession>A0A699Q9C4</accession>
<organism evidence="1">
    <name type="scientific">Tanacetum cinerariifolium</name>
    <name type="common">Dalmatian daisy</name>
    <name type="synonym">Chrysanthemum cinerariifolium</name>
    <dbReference type="NCBI Taxonomy" id="118510"/>
    <lineage>
        <taxon>Eukaryota</taxon>
        <taxon>Viridiplantae</taxon>
        <taxon>Streptophyta</taxon>
        <taxon>Embryophyta</taxon>
        <taxon>Tracheophyta</taxon>
        <taxon>Spermatophyta</taxon>
        <taxon>Magnoliopsida</taxon>
        <taxon>eudicotyledons</taxon>
        <taxon>Gunneridae</taxon>
        <taxon>Pentapetalae</taxon>
        <taxon>asterids</taxon>
        <taxon>campanulids</taxon>
        <taxon>Asterales</taxon>
        <taxon>Asteraceae</taxon>
        <taxon>Asteroideae</taxon>
        <taxon>Anthemideae</taxon>
        <taxon>Anthemidinae</taxon>
        <taxon>Tanacetum</taxon>
    </lineage>
</organism>
<keyword evidence="1" id="KW-0808">Transferase</keyword>
<gene>
    <name evidence="1" type="ORF">Tci_834720</name>
</gene>
<comment type="caution">
    <text evidence="1">The sequence shown here is derived from an EMBL/GenBank/DDBJ whole genome shotgun (WGS) entry which is preliminary data.</text>
</comment>
<sequence>MKCLKENIQAWIKTKKENSYIQKKNLKANLAEIDLLLDKGEGDSGILNKRVYVSKSLQDKEKMESMEVAQKAKIKWTVKGDENSKYYH</sequence>
<evidence type="ECO:0000313" key="1">
    <source>
        <dbReference type="EMBL" id="GFC62750.1"/>
    </source>
</evidence>
<dbReference type="EMBL" id="BKCJ010995154">
    <property type="protein sequence ID" value="GFC62750.1"/>
    <property type="molecule type" value="Genomic_DNA"/>
</dbReference>
<keyword evidence="1" id="KW-0548">Nucleotidyltransferase</keyword>
<keyword evidence="1" id="KW-0695">RNA-directed DNA polymerase</keyword>
<feature type="non-terminal residue" evidence="1">
    <location>
        <position position="88"/>
    </location>
</feature>
<dbReference type="AlphaFoldDB" id="A0A699Q9C4"/>
<protein>
    <submittedName>
        <fullName evidence="1">RNA-directed DNA polymerase, eukaryota</fullName>
    </submittedName>
</protein>
<proteinExistence type="predicted"/>
<name>A0A699Q9C4_TANCI</name>